<sequence length="267" mass="30987">MEEATPPWGSLPVEQYLVRNWDWACTDDDDDQRRRLVEKFIDEDVLEPEVSMEGPRLLTIAQKLWKSGPPDDYYFLRTHYGGGSDDDAKLEEWLNQDPCEGVELNPEDKWWVVLDDAELFDFGDDWQRVYKVLPELAAPRARRGFTSDAIREIYDFATMHGEADEDDYEDAIRCDAACAVAWLLILDEEAFREGELGLMFRDSHGNVVKDSSIKPDQLRELYIYNFRGAQRESSFWLDAAIGKKYKTRGKIMRTILPQVMALEQTDP</sequence>
<proteinExistence type="predicted"/>
<name>A0A9P1MA89_9PEZI</name>
<reference evidence="1" key="1">
    <citation type="submission" date="2022-11" db="EMBL/GenBank/DDBJ databases">
        <authorList>
            <person name="Scott C."/>
            <person name="Bruce N."/>
        </authorList>
    </citation>
    <scope>NUCLEOTIDE SEQUENCE</scope>
</reference>
<protein>
    <submittedName>
        <fullName evidence="1">Uncharacterized protein</fullName>
    </submittedName>
</protein>
<dbReference type="EMBL" id="CALLCH030000014">
    <property type="protein sequence ID" value="CAI4215994.1"/>
    <property type="molecule type" value="Genomic_DNA"/>
</dbReference>
<organism evidence="1 2">
    <name type="scientific">Parascedosporium putredinis</name>
    <dbReference type="NCBI Taxonomy" id="1442378"/>
    <lineage>
        <taxon>Eukaryota</taxon>
        <taxon>Fungi</taxon>
        <taxon>Dikarya</taxon>
        <taxon>Ascomycota</taxon>
        <taxon>Pezizomycotina</taxon>
        <taxon>Sordariomycetes</taxon>
        <taxon>Hypocreomycetidae</taxon>
        <taxon>Microascales</taxon>
        <taxon>Microascaceae</taxon>
        <taxon>Parascedosporium</taxon>
    </lineage>
</organism>
<comment type="caution">
    <text evidence="1">The sequence shown here is derived from an EMBL/GenBank/DDBJ whole genome shotgun (WGS) entry which is preliminary data.</text>
</comment>
<dbReference type="AlphaFoldDB" id="A0A9P1MA89"/>
<gene>
    <name evidence="1" type="ORF">PPNO1_LOCUS5666</name>
</gene>
<keyword evidence="2" id="KW-1185">Reference proteome</keyword>
<evidence type="ECO:0000313" key="1">
    <source>
        <dbReference type="EMBL" id="CAI4215994.1"/>
    </source>
</evidence>
<dbReference type="OrthoDB" id="4364812at2759"/>
<evidence type="ECO:0000313" key="2">
    <source>
        <dbReference type="Proteomes" id="UP000838763"/>
    </source>
</evidence>
<accession>A0A9P1MA89</accession>
<dbReference type="Proteomes" id="UP000838763">
    <property type="component" value="Unassembled WGS sequence"/>
</dbReference>